<dbReference type="RefSeq" id="XP_075077902.1">
    <property type="nucleotide sequence ID" value="XM_075221801.1"/>
</dbReference>
<protein>
    <submittedName>
        <fullName evidence="2">Uncharacterized protein LOC142164245</fullName>
    </submittedName>
</protein>
<reference evidence="2" key="2">
    <citation type="submission" date="2025-08" db="UniProtKB">
        <authorList>
            <consortium name="RefSeq"/>
        </authorList>
    </citation>
    <scope>IDENTIFICATION</scope>
    <source>
        <tissue evidence="2">Leaf</tissue>
    </source>
</reference>
<evidence type="ECO:0000313" key="1">
    <source>
        <dbReference type="Proteomes" id="UP000790787"/>
    </source>
</evidence>
<keyword evidence="1" id="KW-1185">Reference proteome</keyword>
<sequence>MVLVNSVFDGKRYGGWRRAIIIALSAKNKLSFIDGTYYEPDASSTDFKQWNHCNDMKELEDRFGQCNGAQLYQLQKELSDLVQGTSDIAGYYTKVKRIWDELDTLNSCVHCICECNCGGKSRASKSFQDGRLIQFLMGLNDAYTAVRSNILILTPLPSINQAYSLLIQDEKQREIHIAQNPVETAFMAQNQPTYFQKYVNGEGKLKANLEGKKNNLVCNYCKKTGHSIDKCYRIIGFPSTFKFTKSKRYQGGPHINATLMHEENTSQSVNTMEENTAGKVITQEQFSQLYQLLQQVKVGQQGEQFSNTNASVSCADSGASKHMTFDYSILLNVKPLRKSLYVNLPNSYRVKGPSLKRPVVVGEVKEDLYLLNPASLSSGIVYGNQSIFQSYSACNNIKKDIVSHSVSCSARANSNGPYKIPTHDGYKYFLTIVDDYSRGTWTYLLRTKSNAFPVLKSFLAMVERQFATKVKIIRSDNALELGSGSVLSSFFSSNGILHQTSCVGYPFGKKGYKLLDLQSKTIFISRNVVFYEDIFPFSSLSLEPPIFPKEFSTIHDQTHPFPQYDNQPSSEPDLNPSPSLSITSPRKAPTSSAISRFNSSLSSILVQPELRRSTREHNPPSYLIDYVCNAVYLTDLTNSCFATPVSPTTMTFTDLSPSNQSLLNSISHIIEPISFSQAVLHPSWQDAMATELQALETNQTWEVVELPRGNKPLPCK</sequence>
<proteinExistence type="predicted"/>
<dbReference type="Proteomes" id="UP000790787">
    <property type="component" value="Chromosome 1"/>
</dbReference>
<gene>
    <name evidence="2" type="primary">LOC142164245</name>
</gene>
<organism evidence="1 2">
    <name type="scientific">Nicotiana tabacum</name>
    <name type="common">Common tobacco</name>
    <dbReference type="NCBI Taxonomy" id="4097"/>
    <lineage>
        <taxon>Eukaryota</taxon>
        <taxon>Viridiplantae</taxon>
        <taxon>Streptophyta</taxon>
        <taxon>Embryophyta</taxon>
        <taxon>Tracheophyta</taxon>
        <taxon>Spermatophyta</taxon>
        <taxon>Magnoliopsida</taxon>
        <taxon>eudicotyledons</taxon>
        <taxon>Gunneridae</taxon>
        <taxon>Pentapetalae</taxon>
        <taxon>asterids</taxon>
        <taxon>lamiids</taxon>
        <taxon>Solanales</taxon>
        <taxon>Solanaceae</taxon>
        <taxon>Nicotianoideae</taxon>
        <taxon>Nicotianeae</taxon>
        <taxon>Nicotiana</taxon>
    </lineage>
</organism>
<reference evidence="1" key="1">
    <citation type="journal article" date="2014" name="Nat. Commun.">
        <title>The tobacco genome sequence and its comparison with those of tomato and potato.</title>
        <authorList>
            <person name="Sierro N."/>
            <person name="Battey J.N."/>
            <person name="Ouadi S."/>
            <person name="Bakaher N."/>
            <person name="Bovet L."/>
            <person name="Willig A."/>
            <person name="Goepfert S."/>
            <person name="Peitsch M.C."/>
            <person name="Ivanov N.V."/>
        </authorList>
    </citation>
    <scope>NUCLEOTIDE SEQUENCE [LARGE SCALE GENOMIC DNA]</scope>
</reference>
<name>A0AC58RYV1_TOBAC</name>
<accession>A0AC58RYV1</accession>
<evidence type="ECO:0000313" key="2">
    <source>
        <dbReference type="RefSeq" id="XP_075077902.1"/>
    </source>
</evidence>